<reference evidence="3" key="1">
    <citation type="submission" date="2012-12" db="EMBL/GenBank/DDBJ databases">
        <authorList>
            <person name="Hellsten U."/>
            <person name="Grimwood J."/>
            <person name="Chapman J.A."/>
            <person name="Shapiro H."/>
            <person name="Aerts A."/>
            <person name="Otillar R.P."/>
            <person name="Terry A.Y."/>
            <person name="Boore J.L."/>
            <person name="Simakov O."/>
            <person name="Marletaz F."/>
            <person name="Cho S.-J."/>
            <person name="Edsinger-Gonzales E."/>
            <person name="Havlak P."/>
            <person name="Kuo D.-H."/>
            <person name="Larsson T."/>
            <person name="Lv J."/>
            <person name="Arendt D."/>
            <person name="Savage R."/>
            <person name="Osoegawa K."/>
            <person name="de Jong P."/>
            <person name="Lindberg D.R."/>
            <person name="Seaver E.C."/>
            <person name="Weisblat D.A."/>
            <person name="Putnam N.H."/>
            <person name="Grigoriev I.V."/>
            <person name="Rokhsar D.S."/>
        </authorList>
    </citation>
    <scope>NUCLEOTIDE SEQUENCE</scope>
    <source>
        <strain evidence="3">I ESC-2004</strain>
    </source>
</reference>
<dbReference type="OrthoDB" id="10066543at2759"/>
<dbReference type="EMBL" id="KB295609">
    <property type="protein sequence ID" value="ELU12962.1"/>
    <property type="molecule type" value="Genomic_DNA"/>
</dbReference>
<dbReference type="Proteomes" id="UP000014760">
    <property type="component" value="Unassembled WGS sequence"/>
</dbReference>
<dbReference type="GO" id="GO:0003676">
    <property type="term" value="F:nucleic acid binding"/>
    <property type="evidence" value="ECO:0007669"/>
    <property type="project" value="InterPro"/>
</dbReference>
<evidence type="ECO:0000313" key="1">
    <source>
        <dbReference type="EMBL" id="ELU12962.1"/>
    </source>
</evidence>
<dbReference type="InterPro" id="IPR036397">
    <property type="entry name" value="RNaseH_sf"/>
</dbReference>
<dbReference type="EMBL" id="AMQN01019330">
    <property type="status" value="NOT_ANNOTATED_CDS"/>
    <property type="molecule type" value="Genomic_DNA"/>
</dbReference>
<dbReference type="AlphaFoldDB" id="R7V399"/>
<evidence type="ECO:0008006" key="4">
    <source>
        <dbReference type="Google" id="ProtNLM"/>
    </source>
</evidence>
<keyword evidence="3" id="KW-1185">Reference proteome</keyword>
<dbReference type="EnsemblMetazoa" id="CapteT201173">
    <property type="protein sequence ID" value="CapteP201173"/>
    <property type="gene ID" value="CapteG201173"/>
</dbReference>
<evidence type="ECO:0000313" key="2">
    <source>
        <dbReference type="EnsemblMetazoa" id="CapteP201173"/>
    </source>
</evidence>
<dbReference type="HOGENOM" id="CLU_1836977_0_0_1"/>
<name>R7V399_CAPTE</name>
<reference evidence="2" key="3">
    <citation type="submission" date="2015-06" db="UniProtKB">
        <authorList>
            <consortium name="EnsemblMetazoa"/>
        </authorList>
    </citation>
    <scope>IDENTIFICATION</scope>
</reference>
<evidence type="ECO:0000313" key="3">
    <source>
        <dbReference type="Proteomes" id="UP000014760"/>
    </source>
</evidence>
<reference evidence="1 3" key="2">
    <citation type="journal article" date="2013" name="Nature">
        <title>Insights into bilaterian evolution from three spiralian genomes.</title>
        <authorList>
            <person name="Simakov O."/>
            <person name="Marletaz F."/>
            <person name="Cho S.J."/>
            <person name="Edsinger-Gonzales E."/>
            <person name="Havlak P."/>
            <person name="Hellsten U."/>
            <person name="Kuo D.H."/>
            <person name="Larsson T."/>
            <person name="Lv J."/>
            <person name="Arendt D."/>
            <person name="Savage R."/>
            <person name="Osoegawa K."/>
            <person name="de Jong P."/>
            <person name="Grimwood J."/>
            <person name="Chapman J.A."/>
            <person name="Shapiro H."/>
            <person name="Aerts A."/>
            <person name="Otillar R.P."/>
            <person name="Terry A.Y."/>
            <person name="Boore J.L."/>
            <person name="Grigoriev I.V."/>
            <person name="Lindberg D.R."/>
            <person name="Seaver E.C."/>
            <person name="Weisblat D.A."/>
            <person name="Putnam N.H."/>
            <person name="Rokhsar D.S."/>
        </authorList>
    </citation>
    <scope>NUCLEOTIDE SEQUENCE</scope>
    <source>
        <strain evidence="1 3">I ESC-2004</strain>
    </source>
</reference>
<dbReference type="Gene3D" id="3.30.420.10">
    <property type="entry name" value="Ribonuclease H-like superfamily/Ribonuclease H"/>
    <property type="match status" value="1"/>
</dbReference>
<gene>
    <name evidence="1" type="ORF">CAPTEDRAFT_201173</name>
</gene>
<sequence length="140" mass="15969">MEGFTYLGSIIYNKLSLNAKINRRLGKVSAAMFPKGSGLTVISLLAQLKDKFVGVDYFGPFLYKVRRCRVKRFIARRGVPEKVYSDNATNFHGAQEELKDAIQSHDVDAQSSKAPKRFHKQAEYLADIFLTRFLKEYLSL</sequence>
<proteinExistence type="predicted"/>
<organism evidence="1">
    <name type="scientific">Capitella teleta</name>
    <name type="common">Polychaete worm</name>
    <dbReference type="NCBI Taxonomy" id="283909"/>
    <lineage>
        <taxon>Eukaryota</taxon>
        <taxon>Metazoa</taxon>
        <taxon>Spiralia</taxon>
        <taxon>Lophotrochozoa</taxon>
        <taxon>Annelida</taxon>
        <taxon>Polychaeta</taxon>
        <taxon>Sedentaria</taxon>
        <taxon>Scolecida</taxon>
        <taxon>Capitellidae</taxon>
        <taxon>Capitella</taxon>
    </lineage>
</organism>
<accession>R7V399</accession>
<protein>
    <recommendedName>
        <fullName evidence="4">Integrase catalytic domain-containing protein</fullName>
    </recommendedName>
</protein>